<dbReference type="AlphaFoldDB" id="A0A284R5S4"/>
<dbReference type="PROSITE" id="PS50097">
    <property type="entry name" value="BTB"/>
    <property type="match status" value="1"/>
</dbReference>
<dbReference type="OrthoDB" id="2914220at2759"/>
<proteinExistence type="predicted"/>
<reference evidence="3" key="1">
    <citation type="journal article" date="2017" name="Nat. Ecol. Evol.">
        <title>Genome expansion and lineage-specific genetic innovations in the forest pathogenic fungi Armillaria.</title>
        <authorList>
            <person name="Sipos G."/>
            <person name="Prasanna A.N."/>
            <person name="Walter M.C."/>
            <person name="O'Connor E."/>
            <person name="Balint B."/>
            <person name="Krizsan K."/>
            <person name="Kiss B."/>
            <person name="Hess J."/>
            <person name="Varga T."/>
            <person name="Slot J."/>
            <person name="Riley R."/>
            <person name="Boka B."/>
            <person name="Rigling D."/>
            <person name="Barry K."/>
            <person name="Lee J."/>
            <person name="Mihaltcheva S."/>
            <person name="LaButti K."/>
            <person name="Lipzen A."/>
            <person name="Waldron R."/>
            <person name="Moloney N.M."/>
            <person name="Sperisen C."/>
            <person name="Kredics L."/>
            <person name="Vagvoelgyi C."/>
            <person name="Patrignani A."/>
            <person name="Fitzpatrick D."/>
            <person name="Nagy I."/>
            <person name="Doyle S."/>
            <person name="Anderson J.B."/>
            <person name="Grigoriev I.V."/>
            <person name="Gueldener U."/>
            <person name="Muensterkoetter M."/>
            <person name="Nagy L.G."/>
        </authorList>
    </citation>
    <scope>NUCLEOTIDE SEQUENCE [LARGE SCALE GENOMIC DNA]</scope>
    <source>
        <strain evidence="3">C18/9</strain>
    </source>
</reference>
<dbReference type="OMA" id="NVEWIRA"/>
<evidence type="ECO:0000313" key="3">
    <source>
        <dbReference type="Proteomes" id="UP000219338"/>
    </source>
</evidence>
<organism evidence="2 3">
    <name type="scientific">Armillaria ostoyae</name>
    <name type="common">Armillaria root rot fungus</name>
    <dbReference type="NCBI Taxonomy" id="47428"/>
    <lineage>
        <taxon>Eukaryota</taxon>
        <taxon>Fungi</taxon>
        <taxon>Dikarya</taxon>
        <taxon>Basidiomycota</taxon>
        <taxon>Agaricomycotina</taxon>
        <taxon>Agaricomycetes</taxon>
        <taxon>Agaricomycetidae</taxon>
        <taxon>Agaricales</taxon>
        <taxon>Marasmiineae</taxon>
        <taxon>Physalacriaceae</taxon>
        <taxon>Armillaria</taxon>
    </lineage>
</organism>
<gene>
    <name evidence="2" type="ORF">ARMOST_07425</name>
</gene>
<accession>A0A284R5S4</accession>
<protein>
    <recommendedName>
        <fullName evidence="1">BTB domain-containing protein</fullName>
    </recommendedName>
</protein>
<feature type="domain" description="BTB" evidence="1">
    <location>
        <begin position="30"/>
        <end position="101"/>
    </location>
</feature>
<dbReference type="EMBL" id="FUEG01000004">
    <property type="protein sequence ID" value="SJL04067.1"/>
    <property type="molecule type" value="Genomic_DNA"/>
</dbReference>
<dbReference type="SUPFAM" id="SSF54695">
    <property type="entry name" value="POZ domain"/>
    <property type="match status" value="1"/>
</dbReference>
<dbReference type="Gene3D" id="3.30.710.10">
    <property type="entry name" value="Potassium Channel Kv1.1, Chain A"/>
    <property type="match status" value="1"/>
</dbReference>
<dbReference type="STRING" id="47428.A0A284R5S4"/>
<evidence type="ECO:0000313" key="2">
    <source>
        <dbReference type="EMBL" id="SJL04067.1"/>
    </source>
</evidence>
<sequence length="326" mass="36920">MDSSHTKKTDLDPTDTANTIASFPFNDMGADLILRSSDGVDFYVHKPLLSLASPIFRDMFDIGQATQTFQGGIPVVQMSEDNNVLHKLLVWCDPRSVTLPEQFTIDDISRVLSLTDKFMMEGVASRVAMLLSEYVQKQPAHVYALAYRGRGSWGAELMRAAAWQTLKSDFPHHTRVFDDISAKALMRLYEYRIDCVTATQSLISNVEWIRAADKPWQHQNLRSCNCISLECTGRKPYVARWLVEYLRRAGDSLKEKPCREAIFHDLGLNDIKVGGKQVVPTPYTKGGCPLARDLDDSETRTSFSLFQQEFADEIDRSTKQVRLTLK</sequence>
<dbReference type="Proteomes" id="UP000219338">
    <property type="component" value="Unassembled WGS sequence"/>
</dbReference>
<dbReference type="InterPro" id="IPR011333">
    <property type="entry name" value="SKP1/BTB/POZ_sf"/>
</dbReference>
<dbReference type="InterPro" id="IPR000210">
    <property type="entry name" value="BTB/POZ_dom"/>
</dbReference>
<dbReference type="SMART" id="SM00225">
    <property type="entry name" value="BTB"/>
    <property type="match status" value="1"/>
</dbReference>
<dbReference type="Pfam" id="PF00651">
    <property type="entry name" value="BTB"/>
    <property type="match status" value="1"/>
</dbReference>
<keyword evidence="3" id="KW-1185">Reference proteome</keyword>
<evidence type="ECO:0000259" key="1">
    <source>
        <dbReference type="PROSITE" id="PS50097"/>
    </source>
</evidence>
<name>A0A284R5S4_ARMOS</name>